<sequence length="473" mass="51545">MSVQSMTEKILTVARENVVKKKSRLEEEENVDPEDLPFDEVPGESLAAYPAPVGIARVLLSASSLPRVGAGRCEAVGCRVDVCQLEPFASDYIFKMLDSLINLDELRRMNKRQLFYQVLNFAMIVSSALMIWKGLMVVTGSESPIVVVLSGSMEPAFHRGDLLFLTNYREDPIRVGEIVVFKVEGRDIPIVHRVLKLHEKENGTVKFLTKGDNNNVDDRGLYAPGQLWLTQKDVVGRARGFVPAVGIVTIIMNDYPKFKTFSIMMDRRFFLLVVMVLLLHASANAQRKAVAILRNSDTIKGTITFTEMPDSKIHVTGNITGLPQGKHGFHVHMRGDITNCATALGHFNPFGKNHGAPSDEERHVGDLGNIEANGAEEAFIDIVDSVIKFDGAASIIGRSVMIHANEDDLGKGNEPDSSRTGHAGPRIACGVIGIASAGDFSGNGCRGGKTAGWWTVTVLLFAPVGLRVLVAVV</sequence>
<evidence type="ECO:0000256" key="9">
    <source>
        <dbReference type="ARBA" id="ARBA00019685"/>
    </source>
</evidence>
<evidence type="ECO:0000256" key="8">
    <source>
        <dbReference type="ARBA" id="ARBA00013208"/>
    </source>
</evidence>
<keyword evidence="23" id="KW-1015">Disulfide bond</keyword>
<dbReference type="PROSITE" id="PS00761">
    <property type="entry name" value="SPASE_I_3"/>
    <property type="match status" value="1"/>
</dbReference>
<dbReference type="GO" id="GO:0004784">
    <property type="term" value="F:superoxide dismutase activity"/>
    <property type="evidence" value="ECO:0007669"/>
    <property type="project" value="UniProtKB-EC"/>
</dbReference>
<evidence type="ECO:0000259" key="28">
    <source>
        <dbReference type="Pfam" id="PF00717"/>
    </source>
</evidence>
<dbReference type="GO" id="GO:0009003">
    <property type="term" value="F:signal peptidase activity"/>
    <property type="evidence" value="ECO:0007669"/>
    <property type="project" value="UniProtKB-EC"/>
</dbReference>
<evidence type="ECO:0000256" key="16">
    <source>
        <dbReference type="ARBA" id="ARBA00022833"/>
    </source>
</evidence>
<gene>
    <name evidence="29" type="ORF">CTOB1V02_LOCUS7345</name>
</gene>
<keyword evidence="11" id="KW-0645">Protease</keyword>
<evidence type="ECO:0000256" key="13">
    <source>
        <dbReference type="ARBA" id="ARBA00022723"/>
    </source>
</evidence>
<keyword evidence="17" id="KW-0049">Antioxidant</keyword>
<dbReference type="InterPro" id="IPR015927">
    <property type="entry name" value="Peptidase_S24_S26A/B/C"/>
</dbReference>
<accession>A0A7R8WIM6</accession>
<dbReference type="Pfam" id="PF00717">
    <property type="entry name" value="Peptidase_S24"/>
    <property type="match status" value="1"/>
</dbReference>
<evidence type="ECO:0000256" key="14">
    <source>
        <dbReference type="ARBA" id="ARBA00022801"/>
    </source>
</evidence>
<dbReference type="CDD" id="cd06530">
    <property type="entry name" value="S26_SPase_I"/>
    <property type="match status" value="1"/>
</dbReference>
<dbReference type="CDD" id="cd00305">
    <property type="entry name" value="Cu-Zn_Superoxide_Dismutase"/>
    <property type="match status" value="1"/>
</dbReference>
<evidence type="ECO:0000256" key="3">
    <source>
        <dbReference type="ARBA" id="ARBA00001947"/>
    </source>
</evidence>
<comment type="catalytic activity">
    <reaction evidence="26">
        <text>2 superoxide + 2 H(+) = H2O2 + O2</text>
        <dbReference type="Rhea" id="RHEA:20696"/>
        <dbReference type="ChEBI" id="CHEBI:15378"/>
        <dbReference type="ChEBI" id="CHEBI:15379"/>
        <dbReference type="ChEBI" id="CHEBI:16240"/>
        <dbReference type="ChEBI" id="CHEBI:18421"/>
        <dbReference type="EC" id="1.15.1.1"/>
    </reaction>
</comment>
<evidence type="ECO:0000256" key="6">
    <source>
        <dbReference type="ARBA" id="ARBA00011035"/>
    </source>
</evidence>
<protein>
    <recommendedName>
        <fullName evidence="9">Signal peptidase complex catalytic subunit SEC11</fullName>
        <ecNumber evidence="7">1.15.1.1</ecNumber>
        <ecNumber evidence="8">3.4.21.89</ecNumber>
    </recommendedName>
    <alternativeName>
        <fullName evidence="24">Signal peptidase I</fullName>
    </alternativeName>
    <alternativeName>
        <fullName evidence="10">Signal peptidase complex catalytic subunit sec11</fullName>
    </alternativeName>
</protein>
<proteinExistence type="inferred from homology"/>
<evidence type="ECO:0000256" key="21">
    <source>
        <dbReference type="ARBA" id="ARBA00023008"/>
    </source>
</evidence>
<keyword evidence="14" id="KW-0378">Hydrolase</keyword>
<evidence type="ECO:0000259" key="27">
    <source>
        <dbReference type="Pfam" id="PF00080"/>
    </source>
</evidence>
<dbReference type="InterPro" id="IPR019756">
    <property type="entry name" value="Pept_S26A_signal_pept_1_Ser-AS"/>
</dbReference>
<dbReference type="InterPro" id="IPR036286">
    <property type="entry name" value="LexA/Signal_pep-like_sf"/>
</dbReference>
<dbReference type="SUPFAM" id="SSF51306">
    <property type="entry name" value="LexA/Signal peptidase"/>
    <property type="match status" value="1"/>
</dbReference>
<evidence type="ECO:0000256" key="5">
    <source>
        <dbReference type="ARBA" id="ARBA00010457"/>
    </source>
</evidence>
<comment type="subcellular location">
    <subcellularLocation>
        <location evidence="4">Endoplasmic reticulum membrane</location>
        <topology evidence="4">Single-pass type II membrane protein</topology>
    </subcellularLocation>
</comment>
<evidence type="ECO:0000256" key="22">
    <source>
        <dbReference type="ARBA" id="ARBA00023136"/>
    </source>
</evidence>
<dbReference type="SUPFAM" id="SSF49329">
    <property type="entry name" value="Cu,Zn superoxide dismutase-like"/>
    <property type="match status" value="1"/>
</dbReference>
<keyword evidence="18" id="KW-0735">Signal-anchor</keyword>
<dbReference type="PROSITE" id="PS00332">
    <property type="entry name" value="SOD_CU_ZN_2"/>
    <property type="match status" value="1"/>
</dbReference>
<keyword evidence="19" id="KW-1133">Transmembrane helix</keyword>
<keyword evidence="13" id="KW-0479">Metal-binding</keyword>
<evidence type="ECO:0000256" key="24">
    <source>
        <dbReference type="ARBA" id="ARBA00033305"/>
    </source>
</evidence>
<dbReference type="PROSITE" id="PS00087">
    <property type="entry name" value="SOD_CU_ZN_1"/>
    <property type="match status" value="1"/>
</dbReference>
<dbReference type="InterPro" id="IPR019533">
    <property type="entry name" value="Peptidase_S26"/>
</dbReference>
<dbReference type="AlphaFoldDB" id="A0A7R8WIM6"/>
<dbReference type="InterPro" id="IPR018152">
    <property type="entry name" value="SOD_Cu/Zn_BS"/>
</dbReference>
<dbReference type="InterPro" id="IPR036423">
    <property type="entry name" value="SOD-like_Cu/Zn_dom_sf"/>
</dbReference>
<keyword evidence="12" id="KW-0812">Transmembrane</keyword>
<dbReference type="PANTHER" id="PTHR10806">
    <property type="entry name" value="SIGNAL PEPTIDASE COMPLEX CATALYTIC SUBUNIT SEC11"/>
    <property type="match status" value="1"/>
</dbReference>
<dbReference type="InterPro" id="IPR019758">
    <property type="entry name" value="Pept_S26A_signal_pept_1_CS"/>
</dbReference>
<dbReference type="FunFam" id="2.10.109.10:FF:000003">
    <property type="entry name" value="Signal peptidase complex catalytic subunit SEC11"/>
    <property type="match status" value="1"/>
</dbReference>
<dbReference type="GO" id="GO:0004252">
    <property type="term" value="F:serine-type endopeptidase activity"/>
    <property type="evidence" value="ECO:0007669"/>
    <property type="project" value="InterPro"/>
</dbReference>
<keyword evidence="16" id="KW-0862">Zinc</keyword>
<evidence type="ECO:0000256" key="7">
    <source>
        <dbReference type="ARBA" id="ARBA00012682"/>
    </source>
</evidence>
<evidence type="ECO:0000256" key="20">
    <source>
        <dbReference type="ARBA" id="ARBA00023002"/>
    </source>
</evidence>
<keyword evidence="15" id="KW-0256">Endoplasmic reticulum</keyword>
<comment type="cofactor">
    <cofactor evidence="3">
        <name>Zn(2+)</name>
        <dbReference type="ChEBI" id="CHEBI:29105"/>
    </cofactor>
</comment>
<comment type="cofactor">
    <cofactor evidence="2">
        <name>Cu cation</name>
        <dbReference type="ChEBI" id="CHEBI:23378"/>
    </cofactor>
</comment>
<organism evidence="29">
    <name type="scientific">Cyprideis torosa</name>
    <dbReference type="NCBI Taxonomy" id="163714"/>
    <lineage>
        <taxon>Eukaryota</taxon>
        <taxon>Metazoa</taxon>
        <taxon>Ecdysozoa</taxon>
        <taxon>Arthropoda</taxon>
        <taxon>Crustacea</taxon>
        <taxon>Oligostraca</taxon>
        <taxon>Ostracoda</taxon>
        <taxon>Podocopa</taxon>
        <taxon>Podocopida</taxon>
        <taxon>Cytherocopina</taxon>
        <taxon>Cytheroidea</taxon>
        <taxon>Cytherideidae</taxon>
        <taxon>Cyprideis</taxon>
    </lineage>
</organism>
<name>A0A7R8WIM6_9CRUS</name>
<dbReference type="Gene3D" id="2.10.109.10">
    <property type="entry name" value="Umud Fragment, subunit A"/>
    <property type="match status" value="1"/>
</dbReference>
<evidence type="ECO:0000256" key="2">
    <source>
        <dbReference type="ARBA" id="ARBA00001935"/>
    </source>
</evidence>
<dbReference type="OrthoDB" id="10257561at2759"/>
<dbReference type="GO" id="GO:0006465">
    <property type="term" value="P:signal peptide processing"/>
    <property type="evidence" value="ECO:0007669"/>
    <property type="project" value="InterPro"/>
</dbReference>
<evidence type="ECO:0000313" key="29">
    <source>
        <dbReference type="EMBL" id="CAD7229476.1"/>
    </source>
</evidence>
<keyword evidence="22" id="KW-0472">Membrane</keyword>
<evidence type="ECO:0000256" key="19">
    <source>
        <dbReference type="ARBA" id="ARBA00022989"/>
    </source>
</evidence>
<evidence type="ECO:0000256" key="26">
    <source>
        <dbReference type="ARBA" id="ARBA00049204"/>
    </source>
</evidence>
<dbReference type="NCBIfam" id="TIGR02228">
    <property type="entry name" value="sigpep_I_arch"/>
    <property type="match status" value="1"/>
</dbReference>
<dbReference type="InterPro" id="IPR001424">
    <property type="entry name" value="SOD_Cu_Zn_dom"/>
</dbReference>
<comment type="similarity">
    <text evidence="6">Belongs to the peptidase S26B family.</text>
</comment>
<evidence type="ECO:0000256" key="12">
    <source>
        <dbReference type="ARBA" id="ARBA00022692"/>
    </source>
</evidence>
<evidence type="ECO:0000256" key="17">
    <source>
        <dbReference type="ARBA" id="ARBA00022862"/>
    </source>
</evidence>
<dbReference type="EC" id="3.4.21.89" evidence="8"/>
<dbReference type="GO" id="GO:0046872">
    <property type="term" value="F:metal ion binding"/>
    <property type="evidence" value="ECO:0007669"/>
    <property type="project" value="UniProtKB-KW"/>
</dbReference>
<dbReference type="InterPro" id="IPR001733">
    <property type="entry name" value="Peptidase_S26B"/>
</dbReference>
<dbReference type="Pfam" id="PF00080">
    <property type="entry name" value="Sod_Cu"/>
    <property type="match status" value="1"/>
</dbReference>
<evidence type="ECO:0000256" key="25">
    <source>
        <dbReference type="ARBA" id="ARBA00045533"/>
    </source>
</evidence>
<dbReference type="GO" id="GO:0005787">
    <property type="term" value="C:signal peptidase complex"/>
    <property type="evidence" value="ECO:0007669"/>
    <property type="project" value="TreeGrafter"/>
</dbReference>
<comment type="similarity">
    <text evidence="5">Belongs to the Cu-Zn superoxide dismutase family.</text>
</comment>
<dbReference type="EMBL" id="OB662085">
    <property type="protein sequence ID" value="CAD7229476.1"/>
    <property type="molecule type" value="Genomic_DNA"/>
</dbReference>
<keyword evidence="21" id="KW-0186">Copper</keyword>
<evidence type="ECO:0000256" key="4">
    <source>
        <dbReference type="ARBA" id="ARBA00004648"/>
    </source>
</evidence>
<comment type="function">
    <text evidence="25">Catalytic component of the signal peptidase complex (SPC) which catalyzes the cleavage of N-terminal signal sequences from nascent proteins as they are translocated into the lumen of the endoplasmic reticulum. Specifically cleaves N-terminal signal peptides that contain a hydrophobic alpha-helix (h-region) shorter than 18-20 amino acids.</text>
</comment>
<evidence type="ECO:0000256" key="10">
    <source>
        <dbReference type="ARBA" id="ARBA00021755"/>
    </source>
</evidence>
<dbReference type="EC" id="1.15.1.1" evidence="7"/>
<evidence type="ECO:0000256" key="23">
    <source>
        <dbReference type="ARBA" id="ARBA00023157"/>
    </source>
</evidence>
<keyword evidence="20" id="KW-0560">Oxidoreductase</keyword>
<dbReference type="PRINTS" id="PR00068">
    <property type="entry name" value="CUZNDISMTASE"/>
</dbReference>
<feature type="domain" description="Superoxide dismutase copper/zinc binding" evidence="27">
    <location>
        <begin position="299"/>
        <end position="432"/>
    </location>
</feature>
<comment type="catalytic activity">
    <reaction evidence="1">
        <text>Cleavage of hydrophobic, N-terminal signal or leader sequences from secreted and periplasmic proteins.</text>
        <dbReference type="EC" id="3.4.21.89"/>
    </reaction>
</comment>
<evidence type="ECO:0000256" key="11">
    <source>
        <dbReference type="ARBA" id="ARBA00022670"/>
    </source>
</evidence>
<reference evidence="29" key="1">
    <citation type="submission" date="2020-11" db="EMBL/GenBank/DDBJ databases">
        <authorList>
            <person name="Tran Van P."/>
        </authorList>
    </citation>
    <scope>NUCLEOTIDE SEQUENCE</scope>
</reference>
<dbReference type="PROSITE" id="PS00501">
    <property type="entry name" value="SPASE_I_1"/>
    <property type="match status" value="1"/>
</dbReference>
<dbReference type="FunFam" id="2.60.40.200:FF:000003">
    <property type="entry name" value="Superoxide dismutase [Cu-Zn], chloroplastic"/>
    <property type="match status" value="1"/>
</dbReference>
<evidence type="ECO:0000256" key="18">
    <source>
        <dbReference type="ARBA" id="ARBA00022968"/>
    </source>
</evidence>
<evidence type="ECO:0000256" key="15">
    <source>
        <dbReference type="ARBA" id="ARBA00022824"/>
    </source>
</evidence>
<feature type="domain" description="Peptidase S24/S26A/S26B/S26C" evidence="28">
    <location>
        <begin position="132"/>
        <end position="218"/>
    </location>
</feature>
<evidence type="ECO:0000256" key="1">
    <source>
        <dbReference type="ARBA" id="ARBA00000677"/>
    </source>
</evidence>
<dbReference type="PANTHER" id="PTHR10806:SF6">
    <property type="entry name" value="SIGNAL PEPTIDASE COMPLEX CATALYTIC SUBUNIT SEC11"/>
    <property type="match status" value="1"/>
</dbReference>
<dbReference type="Gene3D" id="2.60.40.200">
    <property type="entry name" value="Superoxide dismutase, copper/zinc binding domain"/>
    <property type="match status" value="1"/>
</dbReference>